<dbReference type="EMBL" id="LJRC01000230">
    <property type="protein sequence ID" value="KPY32567.1"/>
    <property type="molecule type" value="Genomic_DNA"/>
</dbReference>
<gene>
    <name evidence="1" type="ORF">ALO52_200273</name>
</gene>
<organism evidence="1 2">
    <name type="scientific">Pseudomonas syringae pv. primulae</name>
    <dbReference type="NCBI Taxonomy" id="251707"/>
    <lineage>
        <taxon>Bacteria</taxon>
        <taxon>Pseudomonadati</taxon>
        <taxon>Pseudomonadota</taxon>
        <taxon>Gammaproteobacteria</taxon>
        <taxon>Pseudomonadales</taxon>
        <taxon>Pseudomonadaceae</taxon>
        <taxon>Pseudomonas</taxon>
    </lineage>
</organism>
<dbReference type="AlphaFoldDB" id="A0A0P9Y432"/>
<evidence type="ECO:0000313" key="2">
    <source>
        <dbReference type="Proteomes" id="UP000050562"/>
    </source>
</evidence>
<evidence type="ECO:0000313" key="1">
    <source>
        <dbReference type="EMBL" id="KPY32567.1"/>
    </source>
</evidence>
<protein>
    <submittedName>
        <fullName evidence="1">Transposase</fullName>
    </submittedName>
</protein>
<proteinExistence type="predicted"/>
<name>A0A0P9Y432_9PSED</name>
<reference evidence="1 2" key="1">
    <citation type="submission" date="2015-09" db="EMBL/GenBank/DDBJ databases">
        <title>Genome announcement of multiple Pseudomonas syringae strains.</title>
        <authorList>
            <person name="Thakur S."/>
            <person name="Wang P.W."/>
            <person name="Gong Y."/>
            <person name="Weir B.S."/>
            <person name="Guttman D.S."/>
        </authorList>
    </citation>
    <scope>NUCLEOTIDE SEQUENCE [LARGE SCALE GENOMIC DNA]</scope>
    <source>
        <strain evidence="1 2">ICMP3956</strain>
    </source>
</reference>
<dbReference type="Proteomes" id="UP000050562">
    <property type="component" value="Unassembled WGS sequence"/>
</dbReference>
<comment type="caution">
    <text evidence="1">The sequence shown here is derived from an EMBL/GenBank/DDBJ whole genome shotgun (WGS) entry which is preliminary data.</text>
</comment>
<accession>A0A0P9Y432</accession>
<dbReference type="PATRIC" id="fig|251707.3.peg.5127"/>
<dbReference type="RefSeq" id="WP_057410438.1">
    <property type="nucleotide sequence ID" value="NZ_LJRC01000230.1"/>
</dbReference>
<sequence length="319" mass="35746">MSSSIKVMLRGIEIDRIVNSARVEPFTHIVTYRHQLWRVVDDCISLDDRYLGHESHRREWAQLIERLLPKQLPGQIERCTALIESCFRDVLPKGVLQAVCYLVSLRLEQQARELLVDFLSQKHDSALLLGLLQPPFVESTESTKSMVSSASAYLDVSFDILTEEADWEWDEVDEFGKPSVDDMALRHAAEKVQASIGSHRALESGDPTPGFDDMDDLSWTDKPAVVSAVESRLENERVLMERIGKLGPVALDLLRYFSNNSGDRAFHAQQVLGYSAAEINRLLSGSLALYLTRNTSGGWECHPWTTDVLEALNGASSSS</sequence>